<feature type="domain" description="Brl1/Brr6" evidence="3">
    <location>
        <begin position="2"/>
        <end position="56"/>
    </location>
</feature>
<dbReference type="GO" id="GO:0031965">
    <property type="term" value="C:nuclear membrane"/>
    <property type="evidence" value="ECO:0007669"/>
    <property type="project" value="InterPro"/>
</dbReference>
<feature type="transmembrane region" description="Helical" evidence="2">
    <location>
        <begin position="33"/>
        <end position="51"/>
    </location>
</feature>
<dbReference type="InParanoid" id="A0A448YMV2"/>
<feature type="compositionally biased region" description="Basic and acidic residues" evidence="1">
    <location>
        <begin position="79"/>
        <end position="98"/>
    </location>
</feature>
<feature type="region of interest" description="Disordered" evidence="1">
    <location>
        <begin position="79"/>
        <end position="132"/>
    </location>
</feature>
<feature type="compositionally biased region" description="Low complexity" evidence="1">
    <location>
        <begin position="116"/>
        <end position="125"/>
    </location>
</feature>
<keyword evidence="5" id="KW-1185">Reference proteome</keyword>
<dbReference type="AlphaFoldDB" id="A0A448YMV2"/>
<accession>A0A448YMV2</accession>
<keyword evidence="2" id="KW-1133">Transmembrane helix</keyword>
<dbReference type="EMBL" id="CAACVR010000022">
    <property type="protein sequence ID" value="VEU22275.1"/>
    <property type="molecule type" value="Genomic_DNA"/>
</dbReference>
<organism evidence="4 5">
    <name type="scientific">Brettanomyces naardenensis</name>
    <name type="common">Yeast</name>
    <dbReference type="NCBI Taxonomy" id="13370"/>
    <lineage>
        <taxon>Eukaryota</taxon>
        <taxon>Fungi</taxon>
        <taxon>Dikarya</taxon>
        <taxon>Ascomycota</taxon>
        <taxon>Saccharomycotina</taxon>
        <taxon>Pichiomycetes</taxon>
        <taxon>Pichiales</taxon>
        <taxon>Pichiaceae</taxon>
        <taxon>Brettanomyces</taxon>
    </lineage>
</organism>
<evidence type="ECO:0000259" key="3">
    <source>
        <dbReference type="Pfam" id="PF10104"/>
    </source>
</evidence>
<reference evidence="4 5" key="1">
    <citation type="submission" date="2018-12" db="EMBL/GenBank/DDBJ databases">
        <authorList>
            <person name="Tiukova I."/>
            <person name="Dainat J."/>
        </authorList>
    </citation>
    <scope>NUCLEOTIDE SEQUENCE [LARGE SCALE GENOMIC DNA]</scope>
</reference>
<protein>
    <submittedName>
        <fullName evidence="4">DEKNAAC103281</fullName>
    </submittedName>
</protein>
<evidence type="ECO:0000313" key="4">
    <source>
        <dbReference type="EMBL" id="VEU22275.1"/>
    </source>
</evidence>
<name>A0A448YMV2_BRENA</name>
<dbReference type="Pfam" id="PF10104">
    <property type="entry name" value="Brr6_like_C_C"/>
    <property type="match status" value="1"/>
</dbReference>
<proteinExistence type="predicted"/>
<dbReference type="GO" id="GO:0055088">
    <property type="term" value="P:lipid homeostasis"/>
    <property type="evidence" value="ECO:0007669"/>
    <property type="project" value="InterPro"/>
</dbReference>
<dbReference type="Proteomes" id="UP000290900">
    <property type="component" value="Unassembled WGS sequence"/>
</dbReference>
<dbReference type="InterPro" id="IPR018767">
    <property type="entry name" value="Brl1/Brr6_dom"/>
</dbReference>
<evidence type="ECO:0000313" key="5">
    <source>
        <dbReference type="Proteomes" id="UP000290900"/>
    </source>
</evidence>
<gene>
    <name evidence="4" type="ORF">BRENAR_LOCUS3006</name>
</gene>
<keyword evidence="2" id="KW-0472">Membrane</keyword>
<sequence length="132" mass="14345">MKCMNKEPYMLINYSELMVSIIGSLTNKFFDSFSIKSFVFLVLVVVGVYAWNFSCGYVRAKSFYGLPLGEDYGGGRSGDHWRAGGSGHREDGNGEDLRGSYIGGSGRNYNGGISGSGRDYSGSSGKELTKMD</sequence>
<evidence type="ECO:0000256" key="2">
    <source>
        <dbReference type="SAM" id="Phobius"/>
    </source>
</evidence>
<keyword evidence="2" id="KW-0812">Transmembrane</keyword>
<dbReference type="OrthoDB" id="3989741at2759"/>
<evidence type="ECO:0000256" key="1">
    <source>
        <dbReference type="SAM" id="MobiDB-lite"/>
    </source>
</evidence>